<feature type="compositionally biased region" description="Polar residues" evidence="1">
    <location>
        <begin position="308"/>
        <end position="323"/>
    </location>
</feature>
<protein>
    <submittedName>
        <fullName evidence="2">Uncharacterized protein</fullName>
    </submittedName>
</protein>
<dbReference type="AlphaFoldDB" id="A0A9P4R042"/>
<evidence type="ECO:0000313" key="3">
    <source>
        <dbReference type="Proteomes" id="UP000799444"/>
    </source>
</evidence>
<comment type="caution">
    <text evidence="2">The sequence shown here is derived from an EMBL/GenBank/DDBJ whole genome shotgun (WGS) entry which is preliminary data.</text>
</comment>
<organism evidence="2 3">
    <name type="scientific">Polyplosphaeria fusca</name>
    <dbReference type="NCBI Taxonomy" id="682080"/>
    <lineage>
        <taxon>Eukaryota</taxon>
        <taxon>Fungi</taxon>
        <taxon>Dikarya</taxon>
        <taxon>Ascomycota</taxon>
        <taxon>Pezizomycotina</taxon>
        <taxon>Dothideomycetes</taxon>
        <taxon>Pleosporomycetidae</taxon>
        <taxon>Pleosporales</taxon>
        <taxon>Tetraplosphaeriaceae</taxon>
        <taxon>Polyplosphaeria</taxon>
    </lineage>
</organism>
<sequence>MIPFVSPDGGEIWGLGILDRSPSDLMNNPFYQALQMPTGRILHFSPDIWHATLDLLSQEELWGLGHHLSDFYIPALMREGARHAARQIDMVILSIEDRLTHFSPFVATYVVADTFLPIRGFRNLTHGRISDFSGLDEGHVSFSRPAIEEGGSGRGDATRLMDIDAEPEVKTHTARRIDVKAAPAGQAQAELRKKPRKEMKPSPAMMEAAKKQKEEEEAAKRAAKYKSTASASKSRSTKDTSWIDAEAGQSTRASNWTMQSSTRTSGSTMPTSSRTASRFPPPTSTRGATQLPPPTSTRGATQLPPPTSTRGATQLPPSASTRAATRLPPPSQSQEGRSAGTGLSTRPGASTSPWAGAAGQASSSRAAPSRWSSSKEPKYHKSGQVQ</sequence>
<reference evidence="2" key="1">
    <citation type="journal article" date="2020" name="Stud. Mycol.">
        <title>101 Dothideomycetes genomes: a test case for predicting lifestyles and emergence of pathogens.</title>
        <authorList>
            <person name="Haridas S."/>
            <person name="Albert R."/>
            <person name="Binder M."/>
            <person name="Bloem J."/>
            <person name="Labutti K."/>
            <person name="Salamov A."/>
            <person name="Andreopoulos B."/>
            <person name="Baker S."/>
            <person name="Barry K."/>
            <person name="Bills G."/>
            <person name="Bluhm B."/>
            <person name="Cannon C."/>
            <person name="Castanera R."/>
            <person name="Culley D."/>
            <person name="Daum C."/>
            <person name="Ezra D."/>
            <person name="Gonzalez J."/>
            <person name="Henrissat B."/>
            <person name="Kuo A."/>
            <person name="Liang C."/>
            <person name="Lipzen A."/>
            <person name="Lutzoni F."/>
            <person name="Magnuson J."/>
            <person name="Mondo S."/>
            <person name="Nolan M."/>
            <person name="Ohm R."/>
            <person name="Pangilinan J."/>
            <person name="Park H.-J."/>
            <person name="Ramirez L."/>
            <person name="Alfaro M."/>
            <person name="Sun H."/>
            <person name="Tritt A."/>
            <person name="Yoshinaga Y."/>
            <person name="Zwiers L.-H."/>
            <person name="Turgeon B."/>
            <person name="Goodwin S."/>
            <person name="Spatafora J."/>
            <person name="Crous P."/>
            <person name="Grigoriev I."/>
        </authorList>
    </citation>
    <scope>NUCLEOTIDE SEQUENCE</scope>
    <source>
        <strain evidence="2">CBS 125425</strain>
    </source>
</reference>
<dbReference type="EMBL" id="ML996149">
    <property type="protein sequence ID" value="KAF2734348.1"/>
    <property type="molecule type" value="Genomic_DNA"/>
</dbReference>
<feature type="compositionally biased region" description="Low complexity" evidence="1">
    <location>
        <begin position="225"/>
        <end position="234"/>
    </location>
</feature>
<name>A0A9P4R042_9PLEO</name>
<evidence type="ECO:0000256" key="1">
    <source>
        <dbReference type="SAM" id="MobiDB-lite"/>
    </source>
</evidence>
<keyword evidence="3" id="KW-1185">Reference proteome</keyword>
<evidence type="ECO:0000313" key="2">
    <source>
        <dbReference type="EMBL" id="KAF2734348.1"/>
    </source>
</evidence>
<feature type="compositionally biased region" description="Low complexity" evidence="1">
    <location>
        <begin position="352"/>
        <end position="372"/>
    </location>
</feature>
<gene>
    <name evidence="2" type="ORF">EJ04DRAFT_523759</name>
</gene>
<feature type="compositionally biased region" description="Basic and acidic residues" evidence="1">
    <location>
        <begin position="208"/>
        <end position="220"/>
    </location>
</feature>
<feature type="compositionally biased region" description="Polar residues" evidence="1">
    <location>
        <begin position="332"/>
        <end position="351"/>
    </location>
</feature>
<feature type="compositionally biased region" description="Polar residues" evidence="1">
    <location>
        <begin position="248"/>
        <end position="276"/>
    </location>
</feature>
<proteinExistence type="predicted"/>
<feature type="compositionally biased region" description="Basic and acidic residues" evidence="1">
    <location>
        <begin position="167"/>
        <end position="179"/>
    </location>
</feature>
<accession>A0A9P4R042</accession>
<feature type="region of interest" description="Disordered" evidence="1">
    <location>
        <begin position="167"/>
        <end position="386"/>
    </location>
</feature>
<dbReference type="Proteomes" id="UP000799444">
    <property type="component" value="Unassembled WGS sequence"/>
</dbReference>